<dbReference type="AlphaFoldDB" id="A0A0F9MGS6"/>
<feature type="domain" description="Peptidase C39-like" evidence="1">
    <location>
        <begin position="69"/>
        <end position="180"/>
    </location>
</feature>
<protein>
    <recommendedName>
        <fullName evidence="1">Peptidase C39-like domain-containing protein</fullName>
    </recommendedName>
</protein>
<dbReference type="InterPro" id="IPR011990">
    <property type="entry name" value="TPR-like_helical_dom_sf"/>
</dbReference>
<dbReference type="PROSITE" id="PS51257">
    <property type="entry name" value="PROKAR_LIPOPROTEIN"/>
    <property type="match status" value="1"/>
</dbReference>
<dbReference type="InterPro" id="IPR019734">
    <property type="entry name" value="TPR_rpt"/>
</dbReference>
<dbReference type="SMART" id="SM00028">
    <property type="entry name" value="TPR"/>
    <property type="match status" value="2"/>
</dbReference>
<dbReference type="Gene3D" id="3.90.70.10">
    <property type="entry name" value="Cysteine proteinases"/>
    <property type="match status" value="1"/>
</dbReference>
<sequence length="328" mass="36788">MHTFWQRQSRFGLRVLWRVLSGALLGVLLSGCANQPHWPDAYGPDAYESSNLTSIASTRRSLTSTILTNVPFHPQEKYQCGPASLAMMLNAQNVDVLPDELVDRVYLPQRKGALQVEMVAAARQYGMLVYPLAPKLESILDEVRAGHPVLILQNLRFEWWPQWHFAVVIGYDSVKRTLILHSGIQANYRQPATVFMATWNRSERWARVILPPDKIPSTAEPLTFLMAAHDLETTRQTIAATSAYKAALRTWPDQPAALLGLGNIAYQQAQWSEAEGYYRAMTDQFPDISAGWNNLAEALLRQGKHEESTDMMNKALETGKHPESSGAS</sequence>
<name>A0A0F9MGS6_9ZZZZ</name>
<dbReference type="InterPro" id="IPR039564">
    <property type="entry name" value="Peptidase_C39-like"/>
</dbReference>
<gene>
    <name evidence="2" type="ORF">LCGC14_1462380</name>
</gene>
<dbReference type="EMBL" id="LAZR01010196">
    <property type="protein sequence ID" value="KKM68287.1"/>
    <property type="molecule type" value="Genomic_DNA"/>
</dbReference>
<dbReference type="InterPro" id="IPR039563">
    <property type="entry name" value="Peptidase_C39_single_dom"/>
</dbReference>
<comment type="caution">
    <text evidence="2">The sequence shown here is derived from an EMBL/GenBank/DDBJ whole genome shotgun (WGS) entry which is preliminary data.</text>
</comment>
<organism evidence="2">
    <name type="scientific">marine sediment metagenome</name>
    <dbReference type="NCBI Taxonomy" id="412755"/>
    <lineage>
        <taxon>unclassified sequences</taxon>
        <taxon>metagenomes</taxon>
        <taxon>ecological metagenomes</taxon>
    </lineage>
</organism>
<proteinExistence type="predicted"/>
<dbReference type="Gene3D" id="1.25.40.10">
    <property type="entry name" value="Tetratricopeptide repeat domain"/>
    <property type="match status" value="1"/>
</dbReference>
<dbReference type="NCBIfam" id="NF033920">
    <property type="entry name" value="C39_PA2778_fam"/>
    <property type="match status" value="1"/>
</dbReference>
<evidence type="ECO:0000313" key="2">
    <source>
        <dbReference type="EMBL" id="KKM68287.1"/>
    </source>
</evidence>
<reference evidence="2" key="1">
    <citation type="journal article" date="2015" name="Nature">
        <title>Complex archaea that bridge the gap between prokaryotes and eukaryotes.</title>
        <authorList>
            <person name="Spang A."/>
            <person name="Saw J.H."/>
            <person name="Jorgensen S.L."/>
            <person name="Zaremba-Niedzwiedzka K."/>
            <person name="Martijn J."/>
            <person name="Lind A.E."/>
            <person name="van Eijk R."/>
            <person name="Schleper C."/>
            <person name="Guy L."/>
            <person name="Ettema T.J."/>
        </authorList>
    </citation>
    <scope>NUCLEOTIDE SEQUENCE</scope>
</reference>
<evidence type="ECO:0000259" key="1">
    <source>
        <dbReference type="Pfam" id="PF13529"/>
    </source>
</evidence>
<accession>A0A0F9MGS6</accession>
<dbReference type="SUPFAM" id="SSF48452">
    <property type="entry name" value="TPR-like"/>
    <property type="match status" value="1"/>
</dbReference>
<dbReference type="Pfam" id="PF13432">
    <property type="entry name" value="TPR_16"/>
    <property type="match status" value="1"/>
</dbReference>
<dbReference type="Pfam" id="PF13529">
    <property type="entry name" value="Peptidase_C39_2"/>
    <property type="match status" value="1"/>
</dbReference>
<dbReference type="CDD" id="cd02549">
    <property type="entry name" value="Peptidase_C39A"/>
    <property type="match status" value="1"/>
</dbReference>